<dbReference type="InterPro" id="IPR003000">
    <property type="entry name" value="Sirtuin"/>
</dbReference>
<feature type="domain" description="Deacetylase sirtuin-type" evidence="4">
    <location>
        <begin position="9"/>
        <end position="301"/>
    </location>
</feature>
<evidence type="ECO:0000313" key="5">
    <source>
        <dbReference type="EMBL" id="CAI5709662.1"/>
    </source>
</evidence>
<dbReference type="InterPro" id="IPR026591">
    <property type="entry name" value="Sirtuin_cat_small_dom_sf"/>
</dbReference>
<dbReference type="PROSITE" id="PS50305">
    <property type="entry name" value="SIRTUIN"/>
    <property type="match status" value="1"/>
</dbReference>
<evidence type="ECO:0000313" key="6">
    <source>
        <dbReference type="Proteomes" id="UP001162031"/>
    </source>
</evidence>
<evidence type="ECO:0000256" key="3">
    <source>
        <dbReference type="PROSITE-ProRule" id="PRU00236"/>
    </source>
</evidence>
<keyword evidence="3" id="KW-0862">Zinc</keyword>
<feature type="binding site" evidence="3">
    <location>
        <position position="142"/>
    </location>
    <ligand>
        <name>Zn(2+)</name>
        <dbReference type="ChEBI" id="CHEBI:29105"/>
    </ligand>
</feature>
<dbReference type="GO" id="GO:0017136">
    <property type="term" value="F:histone deacetylase activity, NAD-dependent"/>
    <property type="evidence" value="ECO:0007669"/>
    <property type="project" value="TreeGrafter"/>
</dbReference>
<organism evidence="5 6">
    <name type="scientific">Hyaloperonospora brassicae</name>
    <name type="common">Brassica downy mildew</name>
    <name type="synonym">Peronospora brassicae</name>
    <dbReference type="NCBI Taxonomy" id="162125"/>
    <lineage>
        <taxon>Eukaryota</taxon>
        <taxon>Sar</taxon>
        <taxon>Stramenopiles</taxon>
        <taxon>Oomycota</taxon>
        <taxon>Peronosporomycetes</taxon>
        <taxon>Peronosporales</taxon>
        <taxon>Peronosporaceae</taxon>
        <taxon>Hyaloperonospora</taxon>
    </lineage>
</organism>
<reference evidence="5" key="1">
    <citation type="submission" date="2022-12" db="EMBL/GenBank/DDBJ databases">
        <authorList>
            <person name="Webb A."/>
        </authorList>
    </citation>
    <scope>NUCLEOTIDE SEQUENCE</scope>
    <source>
        <strain evidence="5">Hp1</strain>
    </source>
</reference>
<dbReference type="AlphaFoldDB" id="A0AAV0SZQ9"/>
<dbReference type="InterPro" id="IPR029035">
    <property type="entry name" value="DHS-like_NAD/FAD-binding_dom"/>
</dbReference>
<dbReference type="Gene3D" id="3.30.1600.10">
    <property type="entry name" value="SIR2/SIRT2 'Small Domain"/>
    <property type="match status" value="1"/>
</dbReference>
<dbReference type="Proteomes" id="UP001162031">
    <property type="component" value="Unassembled WGS sequence"/>
</dbReference>
<name>A0AAV0SZQ9_HYABA</name>
<dbReference type="EMBL" id="CANTFL010000034">
    <property type="protein sequence ID" value="CAI5709662.1"/>
    <property type="molecule type" value="Genomic_DNA"/>
</dbReference>
<dbReference type="InterPro" id="IPR050134">
    <property type="entry name" value="NAD-dep_sirtuin_deacylases"/>
</dbReference>
<dbReference type="NCBIfam" id="NF003738">
    <property type="entry name" value="PRK05333.1"/>
    <property type="match status" value="1"/>
</dbReference>
<feature type="binding site" evidence="3">
    <location>
        <position position="206"/>
    </location>
    <ligand>
        <name>Zn(2+)</name>
        <dbReference type="ChEBI" id="CHEBI:29105"/>
    </ligand>
</feature>
<dbReference type="Gene3D" id="3.40.50.1220">
    <property type="entry name" value="TPP-binding domain"/>
    <property type="match status" value="1"/>
</dbReference>
<dbReference type="InterPro" id="IPR026590">
    <property type="entry name" value="Ssirtuin_cat_dom"/>
</dbReference>
<dbReference type="Pfam" id="PF02146">
    <property type="entry name" value="SIR2"/>
    <property type="match status" value="1"/>
</dbReference>
<protein>
    <recommendedName>
        <fullName evidence="4">Deacetylase sirtuin-type domain-containing protein</fullName>
    </recommendedName>
</protein>
<feature type="binding site" evidence="3">
    <location>
        <position position="209"/>
    </location>
    <ligand>
        <name>Zn(2+)</name>
        <dbReference type="ChEBI" id="CHEBI:29105"/>
    </ligand>
</feature>
<dbReference type="SUPFAM" id="SSF52467">
    <property type="entry name" value="DHS-like NAD/FAD-binding domain"/>
    <property type="match status" value="1"/>
</dbReference>
<keyword evidence="1" id="KW-0808">Transferase</keyword>
<dbReference type="GO" id="GO:0070403">
    <property type="term" value="F:NAD+ binding"/>
    <property type="evidence" value="ECO:0007669"/>
    <property type="project" value="InterPro"/>
</dbReference>
<feature type="active site" description="Proton acceptor" evidence="3">
    <location>
        <position position="134"/>
    </location>
</feature>
<sequence>MQAVKKAVTDVALVDATRLRKFLEAGRGQTIVLTGAGISTDSGIPDYRGPNGVYMRNKDFRPIQFQEFVTAHTYRQRYWARSFLGWPKILNAQPNGSHYALTELQRAGAVSSILTQNVDRLHAKSGSHSVVEMHGSLHEVECQGCGDAIPRQSFQDALCELNPEAAWWSVKHPIEKTSDAPSSENVNPDGDIDISWSYDEFVYPACGKCGGIMKPRVVFFGENMPGITRTTTVERVSNASALLVVGSSLKVFSAMRLINQAHARKIPIAIVNLGPTRADELCELRIGQPCTQLLTDVADHW</sequence>
<evidence type="ECO:0000256" key="2">
    <source>
        <dbReference type="ARBA" id="ARBA00023027"/>
    </source>
</evidence>
<gene>
    <name evidence="5" type="ORF">HBR001_LOCUS321</name>
</gene>
<keyword evidence="6" id="KW-1185">Reference proteome</keyword>
<dbReference type="PANTHER" id="PTHR11085">
    <property type="entry name" value="NAD-DEPENDENT PROTEIN DEACYLASE SIRTUIN-5, MITOCHONDRIAL-RELATED"/>
    <property type="match status" value="1"/>
</dbReference>
<comment type="caution">
    <text evidence="5">The sequence shown here is derived from an EMBL/GenBank/DDBJ whole genome shotgun (WGS) entry which is preliminary data.</text>
</comment>
<proteinExistence type="predicted"/>
<accession>A0AAV0SZQ9</accession>
<keyword evidence="3" id="KW-0479">Metal-binding</keyword>
<keyword evidence="2" id="KW-0520">NAD</keyword>
<evidence type="ECO:0000259" key="4">
    <source>
        <dbReference type="PROSITE" id="PS50305"/>
    </source>
</evidence>
<dbReference type="PANTHER" id="PTHR11085:SF10">
    <property type="entry name" value="NAD-DEPENDENT PROTEIN DEACYLASE SIRTUIN-5, MITOCHONDRIAL-RELATED"/>
    <property type="match status" value="1"/>
</dbReference>
<feature type="binding site" evidence="3">
    <location>
        <position position="145"/>
    </location>
    <ligand>
        <name>Zn(2+)</name>
        <dbReference type="ChEBI" id="CHEBI:29105"/>
    </ligand>
</feature>
<dbReference type="GO" id="GO:0046872">
    <property type="term" value="F:metal ion binding"/>
    <property type="evidence" value="ECO:0007669"/>
    <property type="project" value="UniProtKB-KW"/>
</dbReference>
<evidence type="ECO:0000256" key="1">
    <source>
        <dbReference type="ARBA" id="ARBA00022679"/>
    </source>
</evidence>